<accession>A0ABP1D5Q0</accession>
<dbReference type="Proteomes" id="UP001497453">
    <property type="component" value="Chromosome 3"/>
</dbReference>
<dbReference type="EMBL" id="OZ037946">
    <property type="protein sequence ID" value="CAL1703195.1"/>
    <property type="molecule type" value="Genomic_DNA"/>
</dbReference>
<keyword evidence="2" id="KW-1185">Reference proteome</keyword>
<name>A0ABP1D5Q0_9APHY</name>
<proteinExistence type="predicted"/>
<sequence>MTDIEHHQPTLWSILEGVRPCGVPTTYVKTDKVRCKVFCFTSNISSLRHNLNASTQAIVMVSDETTFLLEQTYDNGEEATGCTLPLISILGLNTSNERNVFKIVKLIYEPCPDTLMEAVNLSESCAMVWILAY</sequence>
<evidence type="ECO:0000313" key="1">
    <source>
        <dbReference type="EMBL" id="CAL1703195.1"/>
    </source>
</evidence>
<organism evidence="1 2">
    <name type="scientific">Somion occarium</name>
    <dbReference type="NCBI Taxonomy" id="3059160"/>
    <lineage>
        <taxon>Eukaryota</taxon>
        <taxon>Fungi</taxon>
        <taxon>Dikarya</taxon>
        <taxon>Basidiomycota</taxon>
        <taxon>Agaricomycotina</taxon>
        <taxon>Agaricomycetes</taxon>
        <taxon>Polyporales</taxon>
        <taxon>Cerrenaceae</taxon>
        <taxon>Somion</taxon>
    </lineage>
</organism>
<protein>
    <recommendedName>
        <fullName evidence="3">Pyridoxamine 5'-phosphate oxidase putative domain-containing protein</fullName>
    </recommendedName>
</protein>
<evidence type="ECO:0008006" key="3">
    <source>
        <dbReference type="Google" id="ProtNLM"/>
    </source>
</evidence>
<gene>
    <name evidence="1" type="ORF">GFSPODELE1_LOCUS4446</name>
</gene>
<evidence type="ECO:0000313" key="2">
    <source>
        <dbReference type="Proteomes" id="UP001497453"/>
    </source>
</evidence>
<reference evidence="2" key="1">
    <citation type="submission" date="2024-04" db="EMBL/GenBank/DDBJ databases">
        <authorList>
            <person name="Shaw F."/>
            <person name="Minotto A."/>
        </authorList>
    </citation>
    <scope>NUCLEOTIDE SEQUENCE [LARGE SCALE GENOMIC DNA]</scope>
</reference>